<evidence type="ECO:0000313" key="2">
    <source>
        <dbReference type="Proteomes" id="UP000821845"/>
    </source>
</evidence>
<dbReference type="Proteomes" id="UP000821845">
    <property type="component" value="Chromosome 3"/>
</dbReference>
<keyword evidence="2" id="KW-1185">Reference proteome</keyword>
<reference evidence="1" key="1">
    <citation type="submission" date="2020-05" db="EMBL/GenBank/DDBJ databases">
        <title>Large-scale comparative analyses of tick genomes elucidate their genetic diversity and vector capacities.</title>
        <authorList>
            <person name="Jia N."/>
            <person name="Wang J."/>
            <person name="Shi W."/>
            <person name="Du L."/>
            <person name="Sun Y."/>
            <person name="Zhan W."/>
            <person name="Jiang J."/>
            <person name="Wang Q."/>
            <person name="Zhang B."/>
            <person name="Ji P."/>
            <person name="Sakyi L.B."/>
            <person name="Cui X."/>
            <person name="Yuan T."/>
            <person name="Jiang B."/>
            <person name="Yang W."/>
            <person name="Lam T.T.-Y."/>
            <person name="Chang Q."/>
            <person name="Ding S."/>
            <person name="Wang X."/>
            <person name="Zhu J."/>
            <person name="Ruan X."/>
            <person name="Zhao L."/>
            <person name="Wei J."/>
            <person name="Que T."/>
            <person name="Du C."/>
            <person name="Cheng J."/>
            <person name="Dai P."/>
            <person name="Han X."/>
            <person name="Huang E."/>
            <person name="Gao Y."/>
            <person name="Liu J."/>
            <person name="Shao H."/>
            <person name="Ye R."/>
            <person name="Li L."/>
            <person name="Wei W."/>
            <person name="Wang X."/>
            <person name="Wang C."/>
            <person name="Yang T."/>
            <person name="Huo Q."/>
            <person name="Li W."/>
            <person name="Guo W."/>
            <person name="Chen H."/>
            <person name="Zhou L."/>
            <person name="Ni X."/>
            <person name="Tian J."/>
            <person name="Zhou Y."/>
            <person name="Sheng Y."/>
            <person name="Liu T."/>
            <person name="Pan Y."/>
            <person name="Xia L."/>
            <person name="Li J."/>
            <person name="Zhao F."/>
            <person name="Cao W."/>
        </authorList>
    </citation>
    <scope>NUCLEOTIDE SEQUENCE</scope>
    <source>
        <strain evidence="1">Hyas-2018</strain>
    </source>
</reference>
<gene>
    <name evidence="1" type="ORF">HPB50_020361</name>
</gene>
<evidence type="ECO:0000313" key="1">
    <source>
        <dbReference type="EMBL" id="KAH6936637.1"/>
    </source>
</evidence>
<sequence length="161" mass="17414">MARAQAAWNVACAYSLSRDVWLVVRRDDHPAPGGAPDQTSPRRAGRRGRSVKYICTTIRFRPASPSCARTLTSMCVVLGPHRRDGRARVRASRGQGDVEAARRRSYTSGGASSTYRSELAATVIGGTPLVTGARRASPIGAVQGFASEDLHWKTPMRHVLV</sequence>
<accession>A0ACB7SU30</accession>
<protein>
    <submittedName>
        <fullName evidence="1">Uncharacterized protein</fullName>
    </submittedName>
</protein>
<proteinExistence type="predicted"/>
<organism evidence="1 2">
    <name type="scientific">Hyalomma asiaticum</name>
    <name type="common">Tick</name>
    <dbReference type="NCBI Taxonomy" id="266040"/>
    <lineage>
        <taxon>Eukaryota</taxon>
        <taxon>Metazoa</taxon>
        <taxon>Ecdysozoa</taxon>
        <taxon>Arthropoda</taxon>
        <taxon>Chelicerata</taxon>
        <taxon>Arachnida</taxon>
        <taxon>Acari</taxon>
        <taxon>Parasitiformes</taxon>
        <taxon>Ixodida</taxon>
        <taxon>Ixodoidea</taxon>
        <taxon>Ixodidae</taxon>
        <taxon>Hyalomminae</taxon>
        <taxon>Hyalomma</taxon>
    </lineage>
</organism>
<name>A0ACB7SU30_HYAAI</name>
<comment type="caution">
    <text evidence="1">The sequence shown here is derived from an EMBL/GenBank/DDBJ whole genome shotgun (WGS) entry which is preliminary data.</text>
</comment>
<dbReference type="EMBL" id="CM023483">
    <property type="protein sequence ID" value="KAH6936637.1"/>
    <property type="molecule type" value="Genomic_DNA"/>
</dbReference>